<reference evidence="1" key="1">
    <citation type="journal article" date="2023" name="Mol. Phylogenet. Evol.">
        <title>Genome-scale phylogeny and comparative genomics of the fungal order Sordariales.</title>
        <authorList>
            <person name="Hensen N."/>
            <person name="Bonometti L."/>
            <person name="Westerberg I."/>
            <person name="Brannstrom I.O."/>
            <person name="Guillou S."/>
            <person name="Cros-Aarteil S."/>
            <person name="Calhoun S."/>
            <person name="Haridas S."/>
            <person name="Kuo A."/>
            <person name="Mondo S."/>
            <person name="Pangilinan J."/>
            <person name="Riley R."/>
            <person name="LaButti K."/>
            <person name="Andreopoulos B."/>
            <person name="Lipzen A."/>
            <person name="Chen C."/>
            <person name="Yan M."/>
            <person name="Daum C."/>
            <person name="Ng V."/>
            <person name="Clum A."/>
            <person name="Steindorff A."/>
            <person name="Ohm R.A."/>
            <person name="Martin F."/>
            <person name="Silar P."/>
            <person name="Natvig D.O."/>
            <person name="Lalanne C."/>
            <person name="Gautier V."/>
            <person name="Ament-Velasquez S.L."/>
            <person name="Kruys A."/>
            <person name="Hutchinson M.I."/>
            <person name="Powell A.J."/>
            <person name="Barry K."/>
            <person name="Miller A.N."/>
            <person name="Grigoriev I.V."/>
            <person name="Debuchy R."/>
            <person name="Gladieux P."/>
            <person name="Hiltunen Thoren M."/>
            <person name="Johannesson H."/>
        </authorList>
    </citation>
    <scope>NUCLEOTIDE SEQUENCE</scope>
    <source>
        <strain evidence="1">CBS 508.74</strain>
    </source>
</reference>
<protein>
    <submittedName>
        <fullName evidence="1">Uncharacterized protein</fullName>
    </submittedName>
</protein>
<reference evidence="1" key="2">
    <citation type="submission" date="2023-05" db="EMBL/GenBank/DDBJ databases">
        <authorList>
            <consortium name="Lawrence Berkeley National Laboratory"/>
            <person name="Steindorff A."/>
            <person name="Hensen N."/>
            <person name="Bonometti L."/>
            <person name="Westerberg I."/>
            <person name="Brannstrom I.O."/>
            <person name="Guillou S."/>
            <person name="Cros-Aarteil S."/>
            <person name="Calhoun S."/>
            <person name="Haridas S."/>
            <person name="Kuo A."/>
            <person name="Mondo S."/>
            <person name="Pangilinan J."/>
            <person name="Riley R."/>
            <person name="Labutti K."/>
            <person name="Andreopoulos B."/>
            <person name="Lipzen A."/>
            <person name="Chen C."/>
            <person name="Yanf M."/>
            <person name="Daum C."/>
            <person name="Ng V."/>
            <person name="Clum A."/>
            <person name="Ohm R."/>
            <person name="Martin F."/>
            <person name="Silar P."/>
            <person name="Natvig D."/>
            <person name="Lalanne C."/>
            <person name="Gautier V."/>
            <person name="Ament-Velasquez S.L."/>
            <person name="Kruys A."/>
            <person name="Hutchinson M.I."/>
            <person name="Powell A.J."/>
            <person name="Barry K."/>
            <person name="Miller A.N."/>
            <person name="Grigoriev I.V."/>
            <person name="Debuchy R."/>
            <person name="Gladieux P."/>
            <person name="Thoren M.H."/>
            <person name="Johannesson H."/>
        </authorList>
    </citation>
    <scope>NUCLEOTIDE SEQUENCE</scope>
    <source>
        <strain evidence="1">CBS 508.74</strain>
    </source>
</reference>
<name>A0AAN6TMZ1_9PEZI</name>
<evidence type="ECO:0000313" key="1">
    <source>
        <dbReference type="EMBL" id="KAK4116935.1"/>
    </source>
</evidence>
<dbReference type="AlphaFoldDB" id="A0AAN6TMZ1"/>
<gene>
    <name evidence="1" type="ORF">N656DRAFT_1140</name>
</gene>
<comment type="caution">
    <text evidence="1">The sequence shown here is derived from an EMBL/GenBank/DDBJ whole genome shotgun (WGS) entry which is preliminary data.</text>
</comment>
<evidence type="ECO:0000313" key="2">
    <source>
        <dbReference type="Proteomes" id="UP001302812"/>
    </source>
</evidence>
<sequence>MLAKVGGTAAEHIIRPILVYRNDCIQSSRFVHRLLTAACLPNGTSPAQALRSMWQITEQTWHGHQTAGTCRWEQMPTPSGGRYMRLPPLHSFPHPSKTGGHEWRTDLAIEFPVATDLRGPHSTWRVSARDHLKLLVQRRSLTVEGSPVLVLLRGRVSCTVSRRCWRRHTAVKWGLRYVDSSCFVTFRSCRVPPVAGFLRA</sequence>
<dbReference type="GeneID" id="89932643"/>
<organism evidence="1 2">
    <name type="scientific">Canariomyces notabilis</name>
    <dbReference type="NCBI Taxonomy" id="2074819"/>
    <lineage>
        <taxon>Eukaryota</taxon>
        <taxon>Fungi</taxon>
        <taxon>Dikarya</taxon>
        <taxon>Ascomycota</taxon>
        <taxon>Pezizomycotina</taxon>
        <taxon>Sordariomycetes</taxon>
        <taxon>Sordariomycetidae</taxon>
        <taxon>Sordariales</taxon>
        <taxon>Chaetomiaceae</taxon>
        <taxon>Canariomyces</taxon>
    </lineage>
</organism>
<proteinExistence type="predicted"/>
<accession>A0AAN6TMZ1</accession>
<dbReference type="EMBL" id="MU853332">
    <property type="protein sequence ID" value="KAK4116935.1"/>
    <property type="molecule type" value="Genomic_DNA"/>
</dbReference>
<dbReference type="Proteomes" id="UP001302812">
    <property type="component" value="Unassembled WGS sequence"/>
</dbReference>
<dbReference type="RefSeq" id="XP_064674505.1">
    <property type="nucleotide sequence ID" value="XM_064808520.1"/>
</dbReference>
<keyword evidence="2" id="KW-1185">Reference proteome</keyword>